<feature type="coiled-coil region" evidence="2">
    <location>
        <begin position="165"/>
        <end position="192"/>
    </location>
</feature>
<comment type="similarity">
    <text evidence="1">Belongs to the membrane fusion protein (MFP) (TC 8.A.1) family.</text>
</comment>
<feature type="coiled-coil region" evidence="2">
    <location>
        <begin position="113"/>
        <end position="140"/>
    </location>
</feature>
<dbReference type="Gene3D" id="1.10.287.470">
    <property type="entry name" value="Helix hairpin bin"/>
    <property type="match status" value="1"/>
</dbReference>
<comment type="caution">
    <text evidence="5">The sequence shown here is derived from an EMBL/GenBank/DDBJ whole genome shotgun (WGS) entry which is preliminary data.</text>
</comment>
<dbReference type="SUPFAM" id="SSF111369">
    <property type="entry name" value="HlyD-like secretion proteins"/>
    <property type="match status" value="1"/>
</dbReference>
<evidence type="ECO:0000256" key="3">
    <source>
        <dbReference type="SAM" id="MobiDB-lite"/>
    </source>
</evidence>
<dbReference type="RefSeq" id="WP_353565333.1">
    <property type="nucleotide sequence ID" value="NZ_BAABRI010000002.1"/>
</dbReference>
<protein>
    <submittedName>
        <fullName evidence="5">Multidrug resistance protein MdtA</fullName>
    </submittedName>
</protein>
<organism evidence="5 6">
    <name type="scientific">Haloferula sargassicola</name>
    <dbReference type="NCBI Taxonomy" id="490096"/>
    <lineage>
        <taxon>Bacteria</taxon>
        <taxon>Pseudomonadati</taxon>
        <taxon>Verrucomicrobiota</taxon>
        <taxon>Verrucomicrobiia</taxon>
        <taxon>Verrucomicrobiales</taxon>
        <taxon>Verrucomicrobiaceae</taxon>
        <taxon>Haloferula</taxon>
    </lineage>
</organism>
<dbReference type="Pfam" id="PF25973">
    <property type="entry name" value="BSH_CzcB"/>
    <property type="match status" value="1"/>
</dbReference>
<dbReference type="Gene3D" id="2.40.50.100">
    <property type="match status" value="1"/>
</dbReference>
<evidence type="ECO:0000256" key="1">
    <source>
        <dbReference type="ARBA" id="ARBA00009477"/>
    </source>
</evidence>
<feature type="region of interest" description="Disordered" evidence="3">
    <location>
        <begin position="378"/>
        <end position="406"/>
    </location>
</feature>
<name>A0ABP9UKI5_9BACT</name>
<accession>A0ABP9UKI5</accession>
<dbReference type="PANTHER" id="PTHR30469">
    <property type="entry name" value="MULTIDRUG RESISTANCE PROTEIN MDTA"/>
    <property type="match status" value="1"/>
</dbReference>
<dbReference type="Proteomes" id="UP001476282">
    <property type="component" value="Unassembled WGS sequence"/>
</dbReference>
<gene>
    <name evidence="5" type="primary">mdtA_2</name>
    <name evidence="5" type="ORF">Hsar01_00384</name>
</gene>
<evidence type="ECO:0000259" key="4">
    <source>
        <dbReference type="Pfam" id="PF25973"/>
    </source>
</evidence>
<dbReference type="InterPro" id="IPR058647">
    <property type="entry name" value="BSH_CzcB-like"/>
</dbReference>
<dbReference type="PANTHER" id="PTHR30469:SF15">
    <property type="entry name" value="HLYD FAMILY OF SECRETION PROTEINS"/>
    <property type="match status" value="1"/>
</dbReference>
<feature type="domain" description="CzcB-like barrel-sandwich hybrid" evidence="4">
    <location>
        <begin position="74"/>
        <end position="225"/>
    </location>
</feature>
<evidence type="ECO:0000313" key="6">
    <source>
        <dbReference type="Proteomes" id="UP001476282"/>
    </source>
</evidence>
<keyword evidence="2" id="KW-0175">Coiled coil</keyword>
<dbReference type="Gene3D" id="2.40.420.20">
    <property type="match status" value="1"/>
</dbReference>
<reference evidence="5 6" key="1">
    <citation type="submission" date="2024-02" db="EMBL/GenBank/DDBJ databases">
        <title>Haloferula sargassicola NBRC 104335.</title>
        <authorList>
            <person name="Ichikawa N."/>
            <person name="Katano-Makiyama Y."/>
            <person name="Hidaka K."/>
        </authorList>
    </citation>
    <scope>NUCLEOTIDE SEQUENCE [LARGE SCALE GENOMIC DNA]</scope>
    <source>
        <strain evidence="5 6">NBRC 104335</strain>
    </source>
</reference>
<dbReference type="NCBIfam" id="TIGR01730">
    <property type="entry name" value="RND_mfp"/>
    <property type="match status" value="1"/>
</dbReference>
<proteinExistence type="inferred from homology"/>
<feature type="compositionally biased region" description="Polar residues" evidence="3">
    <location>
        <begin position="397"/>
        <end position="406"/>
    </location>
</feature>
<sequence length="406" mass="43985">MSSSRTPLAWLAILALLGVTTYFGLKALRDAKPEEAGAGAGGYPPSTVIFRPAEKKKVVEILEVTGSLRAVRRSEVAARESAAVSALEVDEGDLVKEGQVIARLDPRRMEAQLQEAEATLTAARAELAQREAENERAVRDEEMMRGLWDERAVAEREYLDSVREMKVADARANAAHEAIEAAQKRLELLQVRQGDLDVKAPFDGQVVARHAELGEWLAEGTPVVTMISTGEVEAWLQLPERYVGLLREASPESVEIHIAGRPGSIRADRMSLVPDVDGRSRRFVLIAHIPDTEGALTPGASVHASVPLGRPEERLVVASDAVMQGYDGNFVWTTESAGEGPPMPKRVPVEVAFERDGEAVLSKAELEAGAPVIVEGNERLFPGTPLDPHPWSETRAETSAAQAPKP</sequence>
<dbReference type="InterPro" id="IPR006143">
    <property type="entry name" value="RND_pump_MFP"/>
</dbReference>
<dbReference type="Gene3D" id="2.40.30.170">
    <property type="match status" value="1"/>
</dbReference>
<dbReference type="EMBL" id="BAABRI010000002">
    <property type="protein sequence ID" value="GAA5481177.1"/>
    <property type="molecule type" value="Genomic_DNA"/>
</dbReference>
<evidence type="ECO:0000256" key="2">
    <source>
        <dbReference type="SAM" id="Coils"/>
    </source>
</evidence>
<evidence type="ECO:0000313" key="5">
    <source>
        <dbReference type="EMBL" id="GAA5481177.1"/>
    </source>
</evidence>
<keyword evidence="6" id="KW-1185">Reference proteome</keyword>